<organism evidence="3 4">
    <name type="scientific">Anaeroglobus geminatus F0357</name>
    <dbReference type="NCBI Taxonomy" id="861450"/>
    <lineage>
        <taxon>Bacteria</taxon>
        <taxon>Bacillati</taxon>
        <taxon>Bacillota</taxon>
        <taxon>Negativicutes</taxon>
        <taxon>Veillonellales</taxon>
        <taxon>Veillonellaceae</taxon>
        <taxon>Anaeroglobus</taxon>
    </lineage>
</organism>
<dbReference type="InterPro" id="IPR035985">
    <property type="entry name" value="Ubiquitin-activating_enz"/>
</dbReference>
<reference evidence="3 4" key="1">
    <citation type="submission" date="2011-08" db="EMBL/GenBank/DDBJ databases">
        <authorList>
            <person name="Weinstock G."/>
            <person name="Sodergren E."/>
            <person name="Clifton S."/>
            <person name="Fulton L."/>
            <person name="Fulton B."/>
            <person name="Courtney L."/>
            <person name="Fronick C."/>
            <person name="Harrison M."/>
            <person name="Strong C."/>
            <person name="Farmer C."/>
            <person name="Delahaunty K."/>
            <person name="Markovic C."/>
            <person name="Hall O."/>
            <person name="Minx P."/>
            <person name="Tomlinson C."/>
            <person name="Mitreva M."/>
            <person name="Hou S."/>
            <person name="Chen J."/>
            <person name="Wollam A."/>
            <person name="Pepin K.H."/>
            <person name="Johnson M."/>
            <person name="Bhonagiri V."/>
            <person name="Zhang X."/>
            <person name="Suruliraj S."/>
            <person name="Warren W."/>
            <person name="Chinwalla A."/>
            <person name="Mardis E.R."/>
            <person name="Wilson R.K."/>
        </authorList>
    </citation>
    <scope>NUCLEOTIDE SEQUENCE [LARGE SCALE GENOMIC DNA]</scope>
    <source>
        <strain evidence="3 4">F0357</strain>
    </source>
</reference>
<dbReference type="InterPro" id="IPR000594">
    <property type="entry name" value="ThiF_NAD_FAD-bd"/>
</dbReference>
<keyword evidence="4" id="KW-1185">Reference proteome</keyword>
<dbReference type="Gene3D" id="3.40.50.720">
    <property type="entry name" value="NAD(P)-binding Rossmann-like Domain"/>
    <property type="match status" value="1"/>
</dbReference>
<dbReference type="PANTHER" id="PTHR43267">
    <property type="entry name" value="TRNA THREONYLCARBAMOYLADENOSINE DEHYDRATASE"/>
    <property type="match status" value="1"/>
</dbReference>
<feature type="domain" description="ThiS-like ubiquitin" evidence="2">
    <location>
        <begin position="1"/>
        <end position="55"/>
    </location>
</feature>
<dbReference type="AlphaFoldDB" id="G9YJX2"/>
<dbReference type="InterPro" id="IPR012729">
    <property type="entry name" value="ThiF_fam2"/>
</dbReference>
<dbReference type="STRING" id="861450.HMPREF0080_01978"/>
<dbReference type="OrthoDB" id="9804286at2"/>
<dbReference type="Pfam" id="PF00899">
    <property type="entry name" value="ThiF"/>
    <property type="match status" value="1"/>
</dbReference>
<dbReference type="NCBIfam" id="NF006395">
    <property type="entry name" value="PRK08644.1"/>
    <property type="match status" value="1"/>
</dbReference>
<name>G9YJX2_9FIRM</name>
<accession>G9YJX2</accession>
<dbReference type="GO" id="GO:0061503">
    <property type="term" value="F:tRNA threonylcarbamoyladenosine dehydratase"/>
    <property type="evidence" value="ECO:0007669"/>
    <property type="project" value="TreeGrafter"/>
</dbReference>
<dbReference type="HOGENOM" id="CLU_013325_10_4_9"/>
<protein>
    <submittedName>
        <fullName evidence="3">Thiamine biosynthesis protein ThiF</fullName>
    </submittedName>
</protein>
<comment type="caution">
    <text evidence="3">The sequence shown here is derived from an EMBL/GenBank/DDBJ whole genome shotgun (WGS) entry which is preliminary data.</text>
</comment>
<evidence type="ECO:0000259" key="2">
    <source>
        <dbReference type="Pfam" id="PF14453"/>
    </source>
</evidence>
<dbReference type="InterPro" id="IPR045886">
    <property type="entry name" value="ThiF/MoeB/HesA"/>
</dbReference>
<dbReference type="GO" id="GO:0061504">
    <property type="term" value="P:cyclic threonylcarbamoyladenosine biosynthetic process"/>
    <property type="evidence" value="ECO:0007669"/>
    <property type="project" value="TreeGrafter"/>
</dbReference>
<dbReference type="eggNOG" id="COG0476">
    <property type="taxonomic scope" value="Bacteria"/>
</dbReference>
<dbReference type="Pfam" id="PF14453">
    <property type="entry name" value="ThiS-like"/>
    <property type="match status" value="1"/>
</dbReference>
<evidence type="ECO:0000313" key="4">
    <source>
        <dbReference type="Proteomes" id="UP000005481"/>
    </source>
</evidence>
<evidence type="ECO:0000313" key="3">
    <source>
        <dbReference type="EMBL" id="EHM37982.1"/>
    </source>
</evidence>
<dbReference type="Proteomes" id="UP000005481">
    <property type="component" value="Unassembled WGS sequence"/>
</dbReference>
<dbReference type="EMBL" id="AGCJ01000089">
    <property type="protein sequence ID" value="EHM37982.1"/>
    <property type="molecule type" value="Genomic_DNA"/>
</dbReference>
<dbReference type="SUPFAM" id="SSF69572">
    <property type="entry name" value="Activating enzymes of the ubiquitin-like proteins"/>
    <property type="match status" value="1"/>
</dbReference>
<dbReference type="InterPro" id="IPR032726">
    <property type="entry name" value="ThiS-like_dom"/>
</dbReference>
<dbReference type="NCBIfam" id="TIGR02354">
    <property type="entry name" value="thiF_fam2"/>
    <property type="match status" value="1"/>
</dbReference>
<proteinExistence type="predicted"/>
<dbReference type="PANTHER" id="PTHR43267:SF3">
    <property type="entry name" value="THIF PROTEIN"/>
    <property type="match status" value="1"/>
</dbReference>
<evidence type="ECO:0000259" key="1">
    <source>
        <dbReference type="Pfam" id="PF00899"/>
    </source>
</evidence>
<dbReference type="GO" id="GO:0008641">
    <property type="term" value="F:ubiquitin-like modifier activating enzyme activity"/>
    <property type="evidence" value="ECO:0007669"/>
    <property type="project" value="InterPro"/>
</dbReference>
<gene>
    <name evidence="3" type="ORF">HMPREF0080_01978</name>
</gene>
<feature type="domain" description="THIF-type NAD/FAD binding fold" evidence="1">
    <location>
        <begin position="73"/>
        <end position="260"/>
    </location>
</feature>
<dbReference type="RefSeq" id="WP_006790942.1">
    <property type="nucleotide sequence ID" value="NZ_JH417615.1"/>
</dbReference>
<sequence>MKIKLNGRNRSVTAVTAGELCTKSDLAHSYIIINGYSAVPATRLNAGDEVFIIPKNTCPHRDEWAQMLYARHTPGVQAKLNQAVVAISGLGGLGSNIAVQLCRCGNGTLRLFDFDTVDISNLNRQSYFIEDLGRLKTEALAEQLRRINPYVTVYAETVRLTGKNAGALLRDCNIVIEAFDDLRAKAMLVNTVLEELPETVIIAASGMAGYGRSNAITTRKINDHFYLCGDATSAAKPGQGLMAPRVALCAAHEANLAVELLAERL</sequence>